<dbReference type="PANTHER" id="PTHR40465">
    <property type="entry name" value="CHROMOSOME 1, WHOLE GENOME SHOTGUN SEQUENCE"/>
    <property type="match status" value="1"/>
</dbReference>
<keyword evidence="5" id="KW-1185">Reference proteome</keyword>
<dbReference type="InterPro" id="IPR045339">
    <property type="entry name" value="DUF6534"/>
</dbReference>
<evidence type="ECO:0000313" key="4">
    <source>
        <dbReference type="EMBL" id="KAL0057836.1"/>
    </source>
</evidence>
<dbReference type="PANTHER" id="PTHR40465:SF1">
    <property type="entry name" value="DUF6534 DOMAIN-CONTAINING PROTEIN"/>
    <property type="match status" value="1"/>
</dbReference>
<name>A0ABR2Z8B7_9AGAR</name>
<evidence type="ECO:0000256" key="1">
    <source>
        <dbReference type="SAM" id="Phobius"/>
    </source>
</evidence>
<keyword evidence="1" id="KW-0812">Transmembrane</keyword>
<proteinExistence type="predicted"/>
<evidence type="ECO:0000259" key="2">
    <source>
        <dbReference type="Pfam" id="PF20152"/>
    </source>
</evidence>
<dbReference type="Pfam" id="PF20152">
    <property type="entry name" value="DUF6534"/>
    <property type="match status" value="1"/>
</dbReference>
<keyword evidence="1" id="KW-0472">Membrane</keyword>
<gene>
    <name evidence="4" type="ORF">AAF712_015511</name>
    <name evidence="3" type="ORF">AAF712_015883</name>
</gene>
<dbReference type="EMBL" id="JBBXMP010000523">
    <property type="protein sequence ID" value="KAL0057475.1"/>
    <property type="molecule type" value="Genomic_DNA"/>
</dbReference>
<organism evidence="4 5">
    <name type="scientific">Marasmius tenuissimus</name>
    <dbReference type="NCBI Taxonomy" id="585030"/>
    <lineage>
        <taxon>Eukaryota</taxon>
        <taxon>Fungi</taxon>
        <taxon>Dikarya</taxon>
        <taxon>Basidiomycota</taxon>
        <taxon>Agaricomycotina</taxon>
        <taxon>Agaricomycetes</taxon>
        <taxon>Agaricomycetidae</taxon>
        <taxon>Agaricales</taxon>
        <taxon>Marasmiineae</taxon>
        <taxon>Marasmiaceae</taxon>
        <taxon>Marasmius</taxon>
    </lineage>
</organism>
<feature type="non-terminal residue" evidence="4">
    <location>
        <position position="1"/>
    </location>
</feature>
<feature type="transmembrane region" description="Helical" evidence="1">
    <location>
        <begin position="59"/>
        <end position="79"/>
    </location>
</feature>
<evidence type="ECO:0000313" key="3">
    <source>
        <dbReference type="EMBL" id="KAL0057475.1"/>
    </source>
</evidence>
<protein>
    <recommendedName>
        <fullName evidence="2">DUF6534 domain-containing protein</fullName>
    </recommendedName>
</protein>
<sequence>LLSVKTFADLATMKWLSILVNALAAAGDVYITGALSFLLHRSRTGFPRSDVIITRLIHFTVNTGLLTTCCAVGSLVSILAAPTTFVYIAFFFTIGRLYANSLMCTLNARSYIRNSGDDYNSTNSHIFGSQDIPTTGPALPTRISIHVDTIHQYDKDCDLEKGAQEQVEMSPVGKSNSGYDGGSLNEVERGHGVSLCQIDDLEDFEKVSTIRPPQQCFLRQEPDITA</sequence>
<keyword evidence="1" id="KW-1133">Transmembrane helix</keyword>
<evidence type="ECO:0000313" key="5">
    <source>
        <dbReference type="Proteomes" id="UP001437256"/>
    </source>
</evidence>
<accession>A0ABR2Z8B7</accession>
<comment type="caution">
    <text evidence="4">The sequence shown here is derived from an EMBL/GenBank/DDBJ whole genome shotgun (WGS) entry which is preliminary data.</text>
</comment>
<dbReference type="Proteomes" id="UP001437256">
    <property type="component" value="Unassembled WGS sequence"/>
</dbReference>
<reference evidence="4 5" key="1">
    <citation type="submission" date="2024-05" db="EMBL/GenBank/DDBJ databases">
        <title>A draft genome resource for the thread blight pathogen Marasmius tenuissimus strain MS-2.</title>
        <authorList>
            <person name="Yulfo-Soto G.E."/>
            <person name="Baruah I.K."/>
            <person name="Amoako-Attah I."/>
            <person name="Bukari Y."/>
            <person name="Meinhardt L.W."/>
            <person name="Bailey B.A."/>
            <person name="Cohen S.P."/>
        </authorList>
    </citation>
    <scope>NUCLEOTIDE SEQUENCE [LARGE SCALE GENOMIC DNA]</scope>
    <source>
        <strain evidence="4 5">MS-2</strain>
    </source>
</reference>
<feature type="transmembrane region" description="Helical" evidence="1">
    <location>
        <begin position="15"/>
        <end position="39"/>
    </location>
</feature>
<feature type="transmembrane region" description="Helical" evidence="1">
    <location>
        <begin position="85"/>
        <end position="106"/>
    </location>
</feature>
<feature type="domain" description="DUF6534" evidence="2">
    <location>
        <begin position="24"/>
        <end position="110"/>
    </location>
</feature>
<dbReference type="EMBL" id="JBBXMP010000425">
    <property type="protein sequence ID" value="KAL0057836.1"/>
    <property type="molecule type" value="Genomic_DNA"/>
</dbReference>